<sequence length="254" mass="28677">MMKSCWAPGGKGKTDPSPRGRGARDGEVYVAPQRLPLRPFPIEESTVFGVLRSQFASRTQGTPTEPQRRENIPDNPHQATANNDNTFNVNGMRLRDIIATLFHHVEPKHPGVLRGIFDLNYDKGFKFTGTLREPGKRAINLIISRVDDNVFTGVHTDENDRLAFLGPTWSVISRDNALKPVWAAEQASSPLLIKALERSGFNFDRVNAHDPANYDPLDEDEMAKVMTSLVRHMWNSKIWQAGDDLRFFVDIVER</sequence>
<feature type="region of interest" description="Disordered" evidence="1">
    <location>
        <begin position="1"/>
        <end position="27"/>
    </location>
</feature>
<dbReference type="AlphaFoldDB" id="A0A6G1JAJ4"/>
<evidence type="ECO:0000313" key="3">
    <source>
        <dbReference type="Proteomes" id="UP000799291"/>
    </source>
</evidence>
<feature type="compositionally biased region" description="Basic and acidic residues" evidence="1">
    <location>
        <begin position="12"/>
        <end position="27"/>
    </location>
</feature>
<protein>
    <submittedName>
        <fullName evidence="2">Uncharacterized protein</fullName>
    </submittedName>
</protein>
<name>A0A6G1JAJ4_9PLEO</name>
<evidence type="ECO:0000313" key="2">
    <source>
        <dbReference type="EMBL" id="KAF2687250.1"/>
    </source>
</evidence>
<gene>
    <name evidence="2" type="ORF">K458DRAFT_386077</name>
</gene>
<dbReference type="Proteomes" id="UP000799291">
    <property type="component" value="Unassembled WGS sequence"/>
</dbReference>
<reference evidence="2" key="1">
    <citation type="journal article" date="2020" name="Stud. Mycol.">
        <title>101 Dothideomycetes genomes: a test case for predicting lifestyles and emergence of pathogens.</title>
        <authorList>
            <person name="Haridas S."/>
            <person name="Albert R."/>
            <person name="Binder M."/>
            <person name="Bloem J."/>
            <person name="Labutti K."/>
            <person name="Salamov A."/>
            <person name="Andreopoulos B."/>
            <person name="Baker S."/>
            <person name="Barry K."/>
            <person name="Bills G."/>
            <person name="Bluhm B."/>
            <person name="Cannon C."/>
            <person name="Castanera R."/>
            <person name="Culley D."/>
            <person name="Daum C."/>
            <person name="Ezra D."/>
            <person name="Gonzalez J."/>
            <person name="Henrissat B."/>
            <person name="Kuo A."/>
            <person name="Liang C."/>
            <person name="Lipzen A."/>
            <person name="Lutzoni F."/>
            <person name="Magnuson J."/>
            <person name="Mondo S."/>
            <person name="Nolan M."/>
            <person name="Ohm R."/>
            <person name="Pangilinan J."/>
            <person name="Park H.-J."/>
            <person name="Ramirez L."/>
            <person name="Alfaro M."/>
            <person name="Sun H."/>
            <person name="Tritt A."/>
            <person name="Yoshinaga Y."/>
            <person name="Zwiers L.-H."/>
            <person name="Turgeon B."/>
            <person name="Goodwin S."/>
            <person name="Spatafora J."/>
            <person name="Crous P."/>
            <person name="Grigoriev I."/>
        </authorList>
    </citation>
    <scope>NUCLEOTIDE SEQUENCE</scope>
    <source>
        <strain evidence="2">CBS 122367</strain>
    </source>
</reference>
<accession>A0A6G1JAJ4</accession>
<feature type="region of interest" description="Disordered" evidence="1">
    <location>
        <begin position="57"/>
        <end position="86"/>
    </location>
</feature>
<feature type="compositionally biased region" description="Polar residues" evidence="1">
    <location>
        <begin position="77"/>
        <end position="86"/>
    </location>
</feature>
<evidence type="ECO:0000256" key="1">
    <source>
        <dbReference type="SAM" id="MobiDB-lite"/>
    </source>
</evidence>
<organism evidence="2 3">
    <name type="scientific">Lentithecium fluviatile CBS 122367</name>
    <dbReference type="NCBI Taxonomy" id="1168545"/>
    <lineage>
        <taxon>Eukaryota</taxon>
        <taxon>Fungi</taxon>
        <taxon>Dikarya</taxon>
        <taxon>Ascomycota</taxon>
        <taxon>Pezizomycotina</taxon>
        <taxon>Dothideomycetes</taxon>
        <taxon>Pleosporomycetidae</taxon>
        <taxon>Pleosporales</taxon>
        <taxon>Massarineae</taxon>
        <taxon>Lentitheciaceae</taxon>
        <taxon>Lentithecium</taxon>
    </lineage>
</organism>
<dbReference type="EMBL" id="MU005575">
    <property type="protein sequence ID" value="KAF2687250.1"/>
    <property type="molecule type" value="Genomic_DNA"/>
</dbReference>
<keyword evidence="3" id="KW-1185">Reference proteome</keyword>
<proteinExistence type="predicted"/>